<dbReference type="KEGG" id="pyc:TQ32_03400"/>
<feature type="transmembrane region" description="Helical" evidence="8">
    <location>
        <begin position="324"/>
        <end position="341"/>
    </location>
</feature>
<feature type="transmembrane region" description="Helical" evidence="8">
    <location>
        <begin position="300"/>
        <end position="318"/>
    </location>
</feature>
<dbReference type="PANTHER" id="PTHR33908:SF11">
    <property type="entry name" value="MEMBRANE PROTEIN"/>
    <property type="match status" value="1"/>
</dbReference>
<accession>A0A127B8D8</accession>
<keyword evidence="5 8" id="KW-0812">Transmembrane</keyword>
<gene>
    <name evidence="9" type="ORF">TQ32_03400</name>
</gene>
<feature type="transmembrane region" description="Helical" evidence="8">
    <location>
        <begin position="7"/>
        <end position="27"/>
    </location>
</feature>
<evidence type="ECO:0000313" key="9">
    <source>
        <dbReference type="EMBL" id="AMM53630.1"/>
    </source>
</evidence>
<dbReference type="RefSeq" id="WP_068321019.1">
    <property type="nucleotide sequence ID" value="NZ_CP010835.1"/>
</dbReference>
<feature type="transmembrane region" description="Helical" evidence="8">
    <location>
        <begin position="119"/>
        <end position="143"/>
    </location>
</feature>
<sequence length="648" mass="72984">MRKEITLILVVAVYFLLRVPLLFHFYGSFDYDEGTYLMIGKEFAEGTMPYRDIFTVHPPLYYILLALWFKVFPITYVWGRVLSLFLGFVSVILAYKIGEALGGRGILVTLIPALDLQTIFLNSLALHETLLELFVFLSVYLYVKGKPKLSAFVLGIGTSVKHTFLPFAAAMLMSMIVNVRVKRSIFKALVEAYLAYILIITPVAILYPYRLTKGIFPVPGFSSIEIIGAKYGLLTFLLLLTYFALKEKAVEFDAFRDLYKAFSLLSYAIIGKAIVELPFFILCGNEYVRDVYLANKGRGILFMGLPSALADVISNIRGSNFEMLYPYTLLFFLLLLYVAVGGKMVSDLAKPLFFGTLFYVLAPMPGAPRFVYPLILLAMIALSTSLRDPKKVTPFLVMSLIFSATLPQGKLPIAFLNHEEILWELEVEGNAYSFNPMITFIYGIREPPYYIDNFGLLYLRKLDPRDFMKMLGNVSTIIVDTWLYSMLKKPGLGEKYREILDILHTNYTLTYAHSYSDGEVVEVYKKGSIKSLNIGTERGRLVLFYNGDKIVELSFHKNPISLKVVASGNDYAVVQDNTSVGISLMDSSLVIHAREAILKVPGNFTILNSTVFFGKYKIFVGGEIDAKNGYIEVKGREGKIIIKISTIP</sequence>
<keyword evidence="7 8" id="KW-0472">Membrane</keyword>
<dbReference type="InterPro" id="IPR050297">
    <property type="entry name" value="LipidA_mod_glycosyltrf_83"/>
</dbReference>
<keyword evidence="6 8" id="KW-1133">Transmembrane helix</keyword>
<feature type="transmembrane region" description="Helical" evidence="8">
    <location>
        <begin position="265"/>
        <end position="288"/>
    </location>
</feature>
<feature type="transmembrane region" description="Helical" evidence="8">
    <location>
        <begin position="370"/>
        <end position="386"/>
    </location>
</feature>
<dbReference type="GeneID" id="28490850"/>
<dbReference type="EMBL" id="CP010835">
    <property type="protein sequence ID" value="AMM53630.1"/>
    <property type="molecule type" value="Genomic_DNA"/>
</dbReference>
<dbReference type="GO" id="GO:0008610">
    <property type="term" value="P:lipid biosynthetic process"/>
    <property type="evidence" value="ECO:0007669"/>
    <property type="project" value="UniProtKB-ARBA"/>
</dbReference>
<keyword evidence="2" id="KW-1003">Cell membrane</keyword>
<dbReference type="AlphaFoldDB" id="A0A127B8D8"/>
<dbReference type="Proteomes" id="UP000070587">
    <property type="component" value="Chromosome"/>
</dbReference>
<feature type="transmembrane region" description="Helical" evidence="8">
    <location>
        <begin position="85"/>
        <end position="107"/>
    </location>
</feature>
<evidence type="ECO:0000313" key="10">
    <source>
        <dbReference type="Proteomes" id="UP000070587"/>
    </source>
</evidence>
<proteinExistence type="predicted"/>
<dbReference type="OrthoDB" id="114973at2157"/>
<name>A0A127B8D8_9EURY</name>
<evidence type="ECO:0000256" key="1">
    <source>
        <dbReference type="ARBA" id="ARBA00004651"/>
    </source>
</evidence>
<reference evidence="9 10" key="2">
    <citation type="journal article" date="2016" name="Int. J. Syst. Evol. Microbiol.">
        <title>Pyrococcus kukulkanii sp. nov., a hyperthermophilic, piezophilic archaeon isolated from a deep-sea hydrothermal vent.</title>
        <authorList>
            <person name="Callac N."/>
            <person name="Oger P."/>
            <person name="Lesongeur F."/>
            <person name="Rattray J.E."/>
            <person name="Vannier P."/>
            <person name="Michoud G."/>
            <person name="Beauverger M."/>
            <person name="Gayet N."/>
            <person name="Rouxel O."/>
            <person name="Jebbar M."/>
            <person name="Godfroy A."/>
        </authorList>
    </citation>
    <scope>NUCLEOTIDE SEQUENCE [LARGE SCALE GENOMIC DNA]</scope>
    <source>
        <strain evidence="9 10">NCB100</strain>
    </source>
</reference>
<evidence type="ECO:0000256" key="5">
    <source>
        <dbReference type="ARBA" id="ARBA00022692"/>
    </source>
</evidence>
<keyword evidence="4" id="KW-0808">Transferase</keyword>
<evidence type="ECO:0000256" key="6">
    <source>
        <dbReference type="ARBA" id="ARBA00022989"/>
    </source>
</evidence>
<organism evidence="9 10">
    <name type="scientific">Pyrococcus kukulkanii</name>
    <dbReference type="NCBI Taxonomy" id="1609559"/>
    <lineage>
        <taxon>Archaea</taxon>
        <taxon>Methanobacteriati</taxon>
        <taxon>Methanobacteriota</taxon>
        <taxon>Thermococci</taxon>
        <taxon>Thermococcales</taxon>
        <taxon>Thermococcaceae</taxon>
        <taxon>Pyrococcus</taxon>
    </lineage>
</organism>
<evidence type="ECO:0000256" key="4">
    <source>
        <dbReference type="ARBA" id="ARBA00022679"/>
    </source>
</evidence>
<feature type="transmembrane region" description="Helical" evidence="8">
    <location>
        <begin position="193"/>
        <end position="212"/>
    </location>
</feature>
<dbReference type="STRING" id="1609559.TQ32_03400"/>
<dbReference type="PANTHER" id="PTHR33908">
    <property type="entry name" value="MANNOSYLTRANSFERASE YKCB-RELATED"/>
    <property type="match status" value="1"/>
</dbReference>
<dbReference type="GO" id="GO:0005886">
    <property type="term" value="C:plasma membrane"/>
    <property type="evidence" value="ECO:0007669"/>
    <property type="project" value="UniProtKB-SubCell"/>
</dbReference>
<feature type="transmembrane region" description="Helical" evidence="8">
    <location>
        <begin position="224"/>
        <end position="245"/>
    </location>
</feature>
<evidence type="ECO:0000256" key="8">
    <source>
        <dbReference type="SAM" id="Phobius"/>
    </source>
</evidence>
<evidence type="ECO:0000256" key="7">
    <source>
        <dbReference type="ARBA" id="ARBA00023136"/>
    </source>
</evidence>
<evidence type="ECO:0000256" key="3">
    <source>
        <dbReference type="ARBA" id="ARBA00022676"/>
    </source>
</evidence>
<evidence type="ECO:0000256" key="2">
    <source>
        <dbReference type="ARBA" id="ARBA00022475"/>
    </source>
</evidence>
<reference evidence="10" key="1">
    <citation type="submission" date="2015-02" db="EMBL/GenBank/DDBJ databases">
        <title>Pyrococcus kukulkanii sp. nov., a novel hyperthermophilic archaeon isolated from a deep-sea hydrothermal vent at the Guaymas Basin.</title>
        <authorList>
            <person name="Oger P.M."/>
            <person name="Callac N."/>
            <person name="Jebbar M."/>
            <person name="Godfroy A."/>
        </authorList>
    </citation>
    <scope>NUCLEOTIDE SEQUENCE [LARGE SCALE GENOMIC DNA]</scope>
    <source>
        <strain evidence="10">NCB100</strain>
    </source>
</reference>
<dbReference type="GO" id="GO:0016763">
    <property type="term" value="F:pentosyltransferase activity"/>
    <property type="evidence" value="ECO:0007669"/>
    <property type="project" value="TreeGrafter"/>
</dbReference>
<keyword evidence="3" id="KW-0328">Glycosyltransferase</keyword>
<comment type="subcellular location">
    <subcellularLocation>
        <location evidence="1">Cell membrane</location>
        <topology evidence="1">Multi-pass membrane protein</topology>
    </subcellularLocation>
</comment>
<protein>
    <submittedName>
        <fullName evidence="9">Uncharacterized protein</fullName>
    </submittedName>
</protein>
<dbReference type="PATRIC" id="fig|1609559.3.peg.711"/>